<protein>
    <submittedName>
        <fullName evidence="1">Uncharacterized protein</fullName>
    </submittedName>
</protein>
<organism evidence="1 2">
    <name type="scientific">Streptomyces fungicidicus</name>
    <dbReference type="NCBI Taxonomy" id="68203"/>
    <lineage>
        <taxon>Bacteria</taxon>
        <taxon>Bacillati</taxon>
        <taxon>Actinomycetota</taxon>
        <taxon>Actinomycetes</taxon>
        <taxon>Kitasatosporales</taxon>
        <taxon>Streptomycetaceae</taxon>
        <taxon>Streptomyces</taxon>
    </lineage>
</organism>
<evidence type="ECO:0000313" key="2">
    <source>
        <dbReference type="Proteomes" id="UP000556843"/>
    </source>
</evidence>
<dbReference type="Proteomes" id="UP000556843">
    <property type="component" value="Unassembled WGS sequence"/>
</dbReference>
<sequence length="70" mass="7984">MALNRKGSRLVTVDGAPYRRRVRHRPTYARGLCWTPLTYAVREALERGWDPGRPGSPFTLDRSAGFRSSH</sequence>
<reference evidence="1" key="1">
    <citation type="submission" date="2020-03" db="EMBL/GenBank/DDBJ databases">
        <title>Complete genome sequence of sixteen Streptomyces strains facilitates identification of candidate genes involved in plant growth-promotion in grain legumes and cereals.</title>
        <authorList>
            <person name="Gopalakrishnan S."/>
            <person name="Thakur V."/>
            <person name="Saxena R."/>
            <person name="Vadlamudi S."/>
            <person name="Purohit S."/>
            <person name="Kumar V."/>
            <person name="Rathore A."/>
            <person name="Chitikineni A."/>
            <person name="Varshney R.K."/>
        </authorList>
    </citation>
    <scope>NUCLEOTIDE SEQUENCE</scope>
    <source>
        <strain evidence="1">CAI-93</strain>
    </source>
</reference>
<evidence type="ECO:0000313" key="1">
    <source>
        <dbReference type="EMBL" id="NUV76325.1"/>
    </source>
</evidence>
<keyword evidence="2" id="KW-1185">Reference proteome</keyword>
<accession>A0ACC7Y3B1</accession>
<name>A0ACC7Y3B1_9ACTN</name>
<dbReference type="EMBL" id="JAANNW010000017">
    <property type="protein sequence ID" value="NUV76325.1"/>
    <property type="molecule type" value="Genomic_DNA"/>
</dbReference>
<proteinExistence type="predicted"/>
<gene>
    <name evidence="1" type="ORF">G6W56_19670</name>
</gene>
<comment type="caution">
    <text evidence="1">The sequence shown here is derived from an EMBL/GenBank/DDBJ whole genome shotgun (WGS) entry which is preliminary data.</text>
</comment>